<evidence type="ECO:0000256" key="4">
    <source>
        <dbReference type="ARBA" id="ARBA00022840"/>
    </source>
</evidence>
<evidence type="ECO:0000256" key="1">
    <source>
        <dbReference type="ARBA" id="ARBA00005417"/>
    </source>
</evidence>
<dbReference type="Proteomes" id="UP000051063">
    <property type="component" value="Unassembled WGS sequence"/>
</dbReference>
<dbReference type="InterPro" id="IPR003439">
    <property type="entry name" value="ABC_transporter-like_ATP-bd"/>
</dbReference>
<accession>A0ABR5NEK5</accession>
<name>A0ABR5NEK5_BRECH</name>
<dbReference type="InterPro" id="IPR013563">
    <property type="entry name" value="Oligopep_ABC_C"/>
</dbReference>
<evidence type="ECO:0000256" key="2">
    <source>
        <dbReference type="ARBA" id="ARBA00022448"/>
    </source>
</evidence>
<proteinExistence type="inferred from homology"/>
<protein>
    <recommendedName>
        <fullName evidence="5">ABC transporter domain-containing protein</fullName>
    </recommendedName>
</protein>
<dbReference type="InterPro" id="IPR003593">
    <property type="entry name" value="AAA+_ATPase"/>
</dbReference>
<keyword evidence="7" id="KW-1185">Reference proteome</keyword>
<keyword evidence="2" id="KW-0813">Transport</keyword>
<dbReference type="Pfam" id="PF00005">
    <property type="entry name" value="ABC_tran"/>
    <property type="match status" value="1"/>
</dbReference>
<organism evidence="6 7">
    <name type="scientific">Brevibacillus choshinensis</name>
    <dbReference type="NCBI Taxonomy" id="54911"/>
    <lineage>
        <taxon>Bacteria</taxon>
        <taxon>Bacillati</taxon>
        <taxon>Bacillota</taxon>
        <taxon>Bacilli</taxon>
        <taxon>Bacillales</taxon>
        <taxon>Paenibacillaceae</taxon>
        <taxon>Brevibacillus</taxon>
    </lineage>
</organism>
<dbReference type="EMBL" id="LJJB01000007">
    <property type="protein sequence ID" value="KQL49972.1"/>
    <property type="molecule type" value="Genomic_DNA"/>
</dbReference>
<dbReference type="NCBIfam" id="NF008453">
    <property type="entry name" value="PRK11308.1"/>
    <property type="match status" value="1"/>
</dbReference>
<dbReference type="PANTHER" id="PTHR43776:SF7">
    <property type="entry name" value="D,D-DIPEPTIDE TRANSPORT ATP-BINDING PROTEIN DDPF-RELATED"/>
    <property type="match status" value="1"/>
</dbReference>
<dbReference type="Gene3D" id="3.40.50.300">
    <property type="entry name" value="P-loop containing nucleotide triphosphate hydrolases"/>
    <property type="match status" value="1"/>
</dbReference>
<evidence type="ECO:0000313" key="7">
    <source>
        <dbReference type="Proteomes" id="UP000051063"/>
    </source>
</evidence>
<comment type="similarity">
    <text evidence="1">Belongs to the ABC transporter superfamily.</text>
</comment>
<keyword evidence="3" id="KW-0547">Nucleotide-binding</keyword>
<dbReference type="PROSITE" id="PS00211">
    <property type="entry name" value="ABC_TRANSPORTER_1"/>
    <property type="match status" value="1"/>
</dbReference>
<gene>
    <name evidence="6" type="ORF">AN963_09925</name>
</gene>
<evidence type="ECO:0000256" key="3">
    <source>
        <dbReference type="ARBA" id="ARBA00022741"/>
    </source>
</evidence>
<sequence length="328" mass="36806">MERLPLLEVRGLKKYYESNQGWAKPKGIVKAVDDISFALYRGETLSLVGESGCGKSTTGKTILRLYGHTAGSIHFEGQDIGQLAYEEMRQLRREMQMVFQDPFASLNPKKTVRQILLEPLRVHGIGQASERLGMVKRFLEIVGLAEYHLDKYPHEFSGGQRQRIAIARAVILKPKLIVADEPVSALDISVQSQVINLLLQLQKELNLAYLFISHDLGVVKHISDRIAVMYLGRIVELAEAEELFAAPKHPYTQSLISAIPKRHPDEKNDRIILKGDVPSPSNPPTGCAFHPRCPMVMAICEHTSPPVMQLENGHTVRCHLYVDHPKNV</sequence>
<dbReference type="InterPro" id="IPR050319">
    <property type="entry name" value="ABC_transp_ATP-bind"/>
</dbReference>
<dbReference type="RefSeq" id="WP_055744306.1">
    <property type="nucleotide sequence ID" value="NZ_LJJB01000007.1"/>
</dbReference>
<dbReference type="InterPro" id="IPR027417">
    <property type="entry name" value="P-loop_NTPase"/>
</dbReference>
<evidence type="ECO:0000313" key="6">
    <source>
        <dbReference type="EMBL" id="KQL49972.1"/>
    </source>
</evidence>
<reference evidence="6 7" key="1">
    <citation type="submission" date="2015-09" db="EMBL/GenBank/DDBJ databases">
        <title>Genome sequencing project for genomic taxonomy and phylogenomics of Bacillus-like bacteria.</title>
        <authorList>
            <person name="Liu B."/>
            <person name="Wang J."/>
            <person name="Zhu Y."/>
            <person name="Liu G."/>
            <person name="Chen Q."/>
            <person name="Chen Z."/>
            <person name="Lan J."/>
            <person name="Che J."/>
            <person name="Ge C."/>
            <person name="Shi H."/>
            <person name="Pan Z."/>
            <person name="Liu X."/>
        </authorList>
    </citation>
    <scope>NUCLEOTIDE SEQUENCE [LARGE SCALE GENOMIC DNA]</scope>
    <source>
        <strain evidence="6 7">DSM 8552</strain>
    </source>
</reference>
<comment type="caution">
    <text evidence="6">The sequence shown here is derived from an EMBL/GenBank/DDBJ whole genome shotgun (WGS) entry which is preliminary data.</text>
</comment>
<dbReference type="Pfam" id="PF08352">
    <property type="entry name" value="oligo_HPY"/>
    <property type="match status" value="1"/>
</dbReference>
<dbReference type="CDD" id="cd03257">
    <property type="entry name" value="ABC_NikE_OppD_transporters"/>
    <property type="match status" value="1"/>
</dbReference>
<keyword evidence="4" id="KW-0067">ATP-binding</keyword>
<feature type="domain" description="ABC transporter" evidence="5">
    <location>
        <begin position="7"/>
        <end position="256"/>
    </location>
</feature>
<dbReference type="SUPFAM" id="SSF52540">
    <property type="entry name" value="P-loop containing nucleoside triphosphate hydrolases"/>
    <property type="match status" value="1"/>
</dbReference>
<dbReference type="PROSITE" id="PS50893">
    <property type="entry name" value="ABC_TRANSPORTER_2"/>
    <property type="match status" value="1"/>
</dbReference>
<dbReference type="InterPro" id="IPR017871">
    <property type="entry name" value="ABC_transporter-like_CS"/>
</dbReference>
<dbReference type="NCBIfam" id="TIGR01727">
    <property type="entry name" value="oligo_HPY"/>
    <property type="match status" value="1"/>
</dbReference>
<dbReference type="PANTHER" id="PTHR43776">
    <property type="entry name" value="TRANSPORT ATP-BINDING PROTEIN"/>
    <property type="match status" value="1"/>
</dbReference>
<evidence type="ECO:0000259" key="5">
    <source>
        <dbReference type="PROSITE" id="PS50893"/>
    </source>
</evidence>
<dbReference type="SMART" id="SM00382">
    <property type="entry name" value="AAA"/>
    <property type="match status" value="1"/>
</dbReference>